<evidence type="ECO:0000256" key="6">
    <source>
        <dbReference type="ARBA" id="ARBA00022833"/>
    </source>
</evidence>
<dbReference type="Gene3D" id="1.20.1020.10">
    <property type="entry name" value="TAZ domain"/>
    <property type="match status" value="1"/>
</dbReference>
<dbReference type="SUPFAM" id="SSF57933">
    <property type="entry name" value="TAZ domain"/>
    <property type="match status" value="1"/>
</dbReference>
<dbReference type="GO" id="GO:0003713">
    <property type="term" value="F:transcription coactivator activity"/>
    <property type="evidence" value="ECO:0007669"/>
    <property type="project" value="TreeGrafter"/>
</dbReference>
<evidence type="ECO:0000256" key="5">
    <source>
        <dbReference type="ARBA" id="ARBA00022771"/>
    </source>
</evidence>
<accession>A0A9J6BH20</accession>
<keyword evidence="4 12" id="KW-0479">Metal-binding</keyword>
<dbReference type="GO" id="GO:0004402">
    <property type="term" value="F:histone acetyltransferase activity"/>
    <property type="evidence" value="ECO:0007669"/>
    <property type="project" value="InterPro"/>
</dbReference>
<keyword evidence="6 12" id="KW-0862">Zinc</keyword>
<evidence type="ECO:0000256" key="7">
    <source>
        <dbReference type="ARBA" id="ARBA00022853"/>
    </source>
</evidence>
<keyword evidence="16" id="KW-1185">Reference proteome</keyword>
<keyword evidence="10" id="KW-0539">Nucleus</keyword>
<dbReference type="SMART" id="SM00551">
    <property type="entry name" value="ZnF_TAZ"/>
    <property type="match status" value="1"/>
</dbReference>
<evidence type="ECO:0000256" key="10">
    <source>
        <dbReference type="ARBA" id="ARBA00023242"/>
    </source>
</evidence>
<dbReference type="GO" id="GO:0031490">
    <property type="term" value="F:chromatin DNA binding"/>
    <property type="evidence" value="ECO:0007669"/>
    <property type="project" value="TreeGrafter"/>
</dbReference>
<evidence type="ECO:0000256" key="2">
    <source>
        <dbReference type="ARBA" id="ARBA00013184"/>
    </source>
</evidence>
<dbReference type="PANTHER" id="PTHR13808:SF1">
    <property type="entry name" value="HISTONE ACETYLTRANSFERASE"/>
    <property type="match status" value="1"/>
</dbReference>
<dbReference type="GO" id="GO:0000123">
    <property type="term" value="C:histone acetyltransferase complex"/>
    <property type="evidence" value="ECO:0007669"/>
    <property type="project" value="TreeGrafter"/>
</dbReference>
<dbReference type="Pfam" id="PF02135">
    <property type="entry name" value="zf-TAZ"/>
    <property type="match status" value="1"/>
</dbReference>
<keyword evidence="7" id="KW-0156">Chromatin regulator</keyword>
<keyword evidence="9" id="KW-0804">Transcription</keyword>
<evidence type="ECO:0000256" key="1">
    <source>
        <dbReference type="ARBA" id="ARBA00004123"/>
    </source>
</evidence>
<proteinExistence type="predicted"/>
<protein>
    <recommendedName>
        <fullName evidence="2">histone acetyltransferase</fullName>
        <ecNumber evidence="2">2.3.1.48</ecNumber>
    </recommendedName>
</protein>
<evidence type="ECO:0000256" key="13">
    <source>
        <dbReference type="SAM" id="MobiDB-lite"/>
    </source>
</evidence>
<evidence type="ECO:0000313" key="15">
    <source>
        <dbReference type="EMBL" id="KAG5669140.1"/>
    </source>
</evidence>
<keyword evidence="3" id="KW-0808">Transferase</keyword>
<dbReference type="EMBL" id="JADBJN010000004">
    <property type="protein sequence ID" value="KAG5669140.1"/>
    <property type="molecule type" value="Genomic_DNA"/>
</dbReference>
<evidence type="ECO:0000256" key="11">
    <source>
        <dbReference type="ARBA" id="ARBA00048017"/>
    </source>
</evidence>
<feature type="zinc finger region" description="TAZ-type" evidence="12">
    <location>
        <begin position="42"/>
        <end position="129"/>
    </location>
</feature>
<name>A0A9J6BH20_POLVA</name>
<evidence type="ECO:0000256" key="9">
    <source>
        <dbReference type="ARBA" id="ARBA00023163"/>
    </source>
</evidence>
<dbReference type="EC" id="2.3.1.48" evidence="2"/>
<comment type="caution">
    <text evidence="15">The sequence shown here is derived from an EMBL/GenBank/DDBJ whole genome shotgun (WGS) entry which is preliminary data.</text>
</comment>
<dbReference type="PROSITE" id="PS50134">
    <property type="entry name" value="ZF_TAZ"/>
    <property type="match status" value="1"/>
</dbReference>
<dbReference type="Proteomes" id="UP001107558">
    <property type="component" value="Chromosome 4"/>
</dbReference>
<reference evidence="15" key="1">
    <citation type="submission" date="2021-03" db="EMBL/GenBank/DDBJ databases">
        <title>Chromosome level genome of the anhydrobiotic midge Polypedilum vanderplanki.</title>
        <authorList>
            <person name="Yoshida Y."/>
            <person name="Kikawada T."/>
            <person name="Gusev O."/>
        </authorList>
    </citation>
    <scope>NUCLEOTIDE SEQUENCE</scope>
    <source>
        <strain evidence="15">NIAS01</strain>
        <tissue evidence="15">Whole body or cell culture</tissue>
    </source>
</reference>
<dbReference type="AlphaFoldDB" id="A0A9J6BH20"/>
<dbReference type="InterPro" id="IPR013178">
    <property type="entry name" value="Histone_AcTrfase_Rtt109/CBP"/>
</dbReference>
<evidence type="ECO:0000313" key="16">
    <source>
        <dbReference type="Proteomes" id="UP001107558"/>
    </source>
</evidence>
<comment type="subcellular location">
    <subcellularLocation>
        <location evidence="1">Nucleus</location>
    </subcellularLocation>
</comment>
<dbReference type="GO" id="GO:0045944">
    <property type="term" value="P:positive regulation of transcription by RNA polymerase II"/>
    <property type="evidence" value="ECO:0007669"/>
    <property type="project" value="TreeGrafter"/>
</dbReference>
<comment type="catalytic activity">
    <reaction evidence="11">
        <text>L-lysyl-[protein] + acetyl-CoA = N(6)-acetyl-L-lysyl-[protein] + CoA + H(+)</text>
        <dbReference type="Rhea" id="RHEA:45948"/>
        <dbReference type="Rhea" id="RHEA-COMP:9752"/>
        <dbReference type="Rhea" id="RHEA-COMP:10731"/>
        <dbReference type="ChEBI" id="CHEBI:15378"/>
        <dbReference type="ChEBI" id="CHEBI:29969"/>
        <dbReference type="ChEBI" id="CHEBI:57287"/>
        <dbReference type="ChEBI" id="CHEBI:57288"/>
        <dbReference type="ChEBI" id="CHEBI:61930"/>
        <dbReference type="EC" id="2.3.1.48"/>
    </reaction>
</comment>
<dbReference type="OrthoDB" id="5846160at2759"/>
<feature type="region of interest" description="Disordered" evidence="13">
    <location>
        <begin position="185"/>
        <end position="215"/>
    </location>
</feature>
<feature type="domain" description="TAZ-type" evidence="14">
    <location>
        <begin position="42"/>
        <end position="129"/>
    </location>
</feature>
<dbReference type="GO" id="GO:0008270">
    <property type="term" value="F:zinc ion binding"/>
    <property type="evidence" value="ECO:0007669"/>
    <property type="project" value="UniProtKB-KW"/>
</dbReference>
<dbReference type="GO" id="GO:0005667">
    <property type="term" value="C:transcription regulator complex"/>
    <property type="evidence" value="ECO:0007669"/>
    <property type="project" value="TreeGrafter"/>
</dbReference>
<keyword evidence="8" id="KW-0805">Transcription regulation</keyword>
<dbReference type="GO" id="GO:0005634">
    <property type="term" value="C:nucleus"/>
    <property type="evidence" value="ECO:0007669"/>
    <property type="project" value="UniProtKB-SubCell"/>
</dbReference>
<sequence length="215" mass="24915">MDESEAIATAAALLSEHSSPLEPQVSTLSFPLIKIDFSNEATEKIHETIEKMDQKLLKDTIIHSCKCKILQNCEIVHCKSMKFVIGHSIKCKLKAIDGCKVCKHVVSLFDCHSRFCHNNECAEAFCKGMKMKYRAREITAMVQKRVREDNFTARRMQLMEMMYQNNSKIQKKTYMLRKSIGKNEENLKLPKNDELKYESDDRENEKKCEDKKLLG</sequence>
<evidence type="ECO:0000256" key="3">
    <source>
        <dbReference type="ARBA" id="ARBA00022679"/>
    </source>
</evidence>
<organism evidence="15 16">
    <name type="scientific">Polypedilum vanderplanki</name>
    <name type="common">Sleeping chironomid midge</name>
    <dbReference type="NCBI Taxonomy" id="319348"/>
    <lineage>
        <taxon>Eukaryota</taxon>
        <taxon>Metazoa</taxon>
        <taxon>Ecdysozoa</taxon>
        <taxon>Arthropoda</taxon>
        <taxon>Hexapoda</taxon>
        <taxon>Insecta</taxon>
        <taxon>Pterygota</taxon>
        <taxon>Neoptera</taxon>
        <taxon>Endopterygota</taxon>
        <taxon>Diptera</taxon>
        <taxon>Nematocera</taxon>
        <taxon>Chironomoidea</taxon>
        <taxon>Chironomidae</taxon>
        <taxon>Chironominae</taxon>
        <taxon>Polypedilum</taxon>
        <taxon>Polypedilum</taxon>
    </lineage>
</organism>
<evidence type="ECO:0000256" key="8">
    <source>
        <dbReference type="ARBA" id="ARBA00023015"/>
    </source>
</evidence>
<dbReference type="InterPro" id="IPR035898">
    <property type="entry name" value="TAZ_dom_sf"/>
</dbReference>
<evidence type="ECO:0000259" key="14">
    <source>
        <dbReference type="PROSITE" id="PS50134"/>
    </source>
</evidence>
<gene>
    <name evidence="15" type="ORF">PVAND_017035</name>
</gene>
<keyword evidence="5 12" id="KW-0863">Zinc-finger</keyword>
<evidence type="ECO:0000256" key="12">
    <source>
        <dbReference type="PROSITE-ProRule" id="PRU00203"/>
    </source>
</evidence>
<dbReference type="PANTHER" id="PTHR13808">
    <property type="entry name" value="CBP/P300-RELATED"/>
    <property type="match status" value="1"/>
</dbReference>
<evidence type="ECO:0000256" key="4">
    <source>
        <dbReference type="ARBA" id="ARBA00022723"/>
    </source>
</evidence>
<dbReference type="InterPro" id="IPR000197">
    <property type="entry name" value="Znf_TAZ"/>
</dbReference>